<dbReference type="EMBL" id="CAJVPM010012452">
    <property type="protein sequence ID" value="CAG8588477.1"/>
    <property type="molecule type" value="Genomic_DNA"/>
</dbReference>
<keyword evidence="2" id="KW-1185">Reference proteome</keyword>
<evidence type="ECO:0000313" key="1">
    <source>
        <dbReference type="EMBL" id="CAG8588477.1"/>
    </source>
</evidence>
<proteinExistence type="predicted"/>
<sequence>MLKDIKEEVFLEQDIKHLLNNIIDCDIKKIKERRNNETCLKASAKDVDSQKTDDELHELFVYEFKLTHTEIYTMEIPLPKTWKDMVKAHETVIGLLNYE</sequence>
<comment type="caution">
    <text evidence="1">The sequence shown here is derived from an EMBL/GenBank/DDBJ whole genome shotgun (WGS) entry which is preliminary data.</text>
</comment>
<name>A0ACA9MIL0_9GLOM</name>
<organism evidence="1 2">
    <name type="scientific">Scutellospora calospora</name>
    <dbReference type="NCBI Taxonomy" id="85575"/>
    <lineage>
        <taxon>Eukaryota</taxon>
        <taxon>Fungi</taxon>
        <taxon>Fungi incertae sedis</taxon>
        <taxon>Mucoromycota</taxon>
        <taxon>Glomeromycotina</taxon>
        <taxon>Glomeromycetes</taxon>
        <taxon>Diversisporales</taxon>
        <taxon>Gigasporaceae</taxon>
        <taxon>Scutellospora</taxon>
    </lineage>
</organism>
<reference evidence="1" key="1">
    <citation type="submission" date="2021-06" db="EMBL/GenBank/DDBJ databases">
        <authorList>
            <person name="Kallberg Y."/>
            <person name="Tangrot J."/>
            <person name="Rosling A."/>
        </authorList>
    </citation>
    <scope>NUCLEOTIDE SEQUENCE</scope>
    <source>
        <strain evidence="1">AU212A</strain>
    </source>
</reference>
<feature type="non-terminal residue" evidence="1">
    <location>
        <position position="99"/>
    </location>
</feature>
<gene>
    <name evidence="1" type="ORF">SCALOS_LOCUS6486</name>
</gene>
<dbReference type="Proteomes" id="UP000789860">
    <property type="component" value="Unassembled WGS sequence"/>
</dbReference>
<evidence type="ECO:0000313" key="2">
    <source>
        <dbReference type="Proteomes" id="UP000789860"/>
    </source>
</evidence>
<protein>
    <submittedName>
        <fullName evidence="1">2087_t:CDS:1</fullName>
    </submittedName>
</protein>
<accession>A0ACA9MIL0</accession>